<comment type="subcellular location">
    <subcellularLocation>
        <location evidence="1">Cell membrane</location>
        <topology evidence="1">Multi-pass membrane protein</topology>
    </subcellularLocation>
</comment>
<dbReference type="SUPFAM" id="SSF103473">
    <property type="entry name" value="MFS general substrate transporter"/>
    <property type="match status" value="1"/>
</dbReference>
<keyword evidence="6 7" id="KW-0472">Membrane</keyword>
<keyword evidence="3" id="KW-1003">Cell membrane</keyword>
<evidence type="ECO:0000256" key="6">
    <source>
        <dbReference type="ARBA" id="ARBA00023136"/>
    </source>
</evidence>
<evidence type="ECO:0000313" key="10">
    <source>
        <dbReference type="Proteomes" id="UP000274920"/>
    </source>
</evidence>
<dbReference type="InterPro" id="IPR036259">
    <property type="entry name" value="MFS_trans_sf"/>
</dbReference>
<feature type="transmembrane region" description="Helical" evidence="7">
    <location>
        <begin position="46"/>
        <end position="67"/>
    </location>
</feature>
<keyword evidence="4 7" id="KW-0812">Transmembrane</keyword>
<evidence type="ECO:0000256" key="3">
    <source>
        <dbReference type="ARBA" id="ARBA00022475"/>
    </source>
</evidence>
<organism evidence="9 10">
    <name type="scientific">Schaedlerella arabinosiphila</name>
    <dbReference type="NCBI Taxonomy" id="2044587"/>
    <lineage>
        <taxon>Bacteria</taxon>
        <taxon>Bacillati</taxon>
        <taxon>Bacillota</taxon>
        <taxon>Clostridia</taxon>
        <taxon>Lachnospirales</taxon>
        <taxon>Lachnospiraceae</taxon>
        <taxon>Schaedlerella</taxon>
    </lineage>
</organism>
<dbReference type="PANTHER" id="PTHR23513:SF11">
    <property type="entry name" value="STAPHYLOFERRIN A TRANSPORTER"/>
    <property type="match status" value="1"/>
</dbReference>
<dbReference type="GO" id="GO:0022857">
    <property type="term" value="F:transmembrane transporter activity"/>
    <property type="evidence" value="ECO:0007669"/>
    <property type="project" value="InterPro"/>
</dbReference>
<accession>A0A3R8KYK1</accession>
<dbReference type="GO" id="GO:0005886">
    <property type="term" value="C:plasma membrane"/>
    <property type="evidence" value="ECO:0007669"/>
    <property type="project" value="UniProtKB-SubCell"/>
</dbReference>
<feature type="transmembrane region" description="Helical" evidence="7">
    <location>
        <begin position="312"/>
        <end position="333"/>
    </location>
</feature>
<name>A0A3R8KYK1_9FIRM</name>
<dbReference type="PANTHER" id="PTHR23513">
    <property type="entry name" value="INTEGRAL MEMBRANE EFFLUX PROTEIN-RELATED"/>
    <property type="match status" value="1"/>
</dbReference>
<feature type="transmembrane region" description="Helical" evidence="7">
    <location>
        <begin position="159"/>
        <end position="192"/>
    </location>
</feature>
<protein>
    <submittedName>
        <fullName evidence="9">MFS transporter</fullName>
    </submittedName>
</protein>
<evidence type="ECO:0000256" key="2">
    <source>
        <dbReference type="ARBA" id="ARBA00022448"/>
    </source>
</evidence>
<dbReference type="AlphaFoldDB" id="A0A3R8KYK1"/>
<proteinExistence type="predicted"/>
<dbReference type="Pfam" id="PF07690">
    <property type="entry name" value="MFS_1"/>
    <property type="match status" value="1"/>
</dbReference>
<sequence>MKNLIHTIREMNTFLLLWITQSFSGLGSAMTSYALVIWSYSQRGSALMTALLMVSSYAPYVLLSVFAGALSDKWNKKRTMLVCDSVAALTTVAMLILLQNDLLQIWHLYVINGINGLMNTVQQPASEVATTRVLPKKYYQRVGGLKYFSSSLNSVMTPIIATAVLGMAGMGAVVAFDLFTFAAAFAVLAFGIRIPEHHEPAEDRETLLVSAKKGIAYLKQERGIFHLILFLASINLVASIYDAAFPAMMLSRNGGSEKVLGLVNAVIGITTFSGSLLAAFLKTPGSRIRVICNCLLFSMSTENFLLAFGRTPLVWCLGGFLGWFFIPLMSTNLDAVMRLHVPEELQGRVYSVRNSLQFFTIPVGYFLGGFLVDQVFEPVMAVQGAESFLVKLFGSGKGSGAAFLFLILAFAGIGVCLYFRRDRQIWKLEEHISYR</sequence>
<dbReference type="Proteomes" id="UP000274920">
    <property type="component" value="Unassembled WGS sequence"/>
</dbReference>
<evidence type="ECO:0000256" key="4">
    <source>
        <dbReference type="ARBA" id="ARBA00022692"/>
    </source>
</evidence>
<evidence type="ECO:0000256" key="5">
    <source>
        <dbReference type="ARBA" id="ARBA00022989"/>
    </source>
</evidence>
<evidence type="ECO:0000256" key="7">
    <source>
        <dbReference type="SAM" id="Phobius"/>
    </source>
</evidence>
<dbReference type="EMBL" id="RHJS01000002">
    <property type="protein sequence ID" value="RRK32542.1"/>
    <property type="molecule type" value="Genomic_DNA"/>
</dbReference>
<feature type="transmembrane region" description="Helical" evidence="7">
    <location>
        <begin position="223"/>
        <end position="241"/>
    </location>
</feature>
<feature type="transmembrane region" description="Helical" evidence="7">
    <location>
        <begin position="12"/>
        <end position="40"/>
    </location>
</feature>
<feature type="transmembrane region" description="Helical" evidence="7">
    <location>
        <begin position="79"/>
        <end position="98"/>
    </location>
</feature>
<feature type="transmembrane region" description="Helical" evidence="7">
    <location>
        <begin position="400"/>
        <end position="419"/>
    </location>
</feature>
<reference evidence="9" key="1">
    <citation type="submission" date="2018-10" db="EMBL/GenBank/DDBJ databases">
        <title>Schaedlerella arabinophila gen. nov. sp. nov., isolated from the mouse intestinal tract and comparative analysis with the genome of the closely related altered Schaedler flora strain ASF502.</title>
        <authorList>
            <person name="Miyake S."/>
            <person name="Soh M."/>
            <person name="Seedorf H."/>
        </authorList>
    </citation>
    <scope>NUCLEOTIDE SEQUENCE [LARGE SCALE GENOMIC DNA]</scope>
    <source>
        <strain evidence="9">DSM 106076</strain>
    </source>
</reference>
<evidence type="ECO:0000259" key="8">
    <source>
        <dbReference type="PROSITE" id="PS50850"/>
    </source>
</evidence>
<keyword evidence="10" id="KW-1185">Reference proteome</keyword>
<keyword evidence="5 7" id="KW-1133">Transmembrane helix</keyword>
<dbReference type="InterPro" id="IPR020846">
    <property type="entry name" value="MFS_dom"/>
</dbReference>
<gene>
    <name evidence="9" type="ORF">EBB54_15135</name>
</gene>
<feature type="transmembrane region" description="Helical" evidence="7">
    <location>
        <begin position="261"/>
        <end position="281"/>
    </location>
</feature>
<evidence type="ECO:0000313" key="9">
    <source>
        <dbReference type="EMBL" id="RRK32542.1"/>
    </source>
</evidence>
<comment type="caution">
    <text evidence="9">The sequence shown here is derived from an EMBL/GenBank/DDBJ whole genome shotgun (WGS) entry which is preliminary data.</text>
</comment>
<feature type="domain" description="Major facilitator superfamily (MFS) profile" evidence="8">
    <location>
        <begin position="13"/>
        <end position="424"/>
    </location>
</feature>
<dbReference type="Gene3D" id="1.20.1250.20">
    <property type="entry name" value="MFS general substrate transporter like domains"/>
    <property type="match status" value="1"/>
</dbReference>
<keyword evidence="2" id="KW-0813">Transport</keyword>
<dbReference type="InterPro" id="IPR011701">
    <property type="entry name" value="MFS"/>
</dbReference>
<dbReference type="RefSeq" id="WP_125128002.1">
    <property type="nucleotide sequence ID" value="NZ_RHJS01000002.1"/>
</dbReference>
<dbReference type="CDD" id="cd06173">
    <property type="entry name" value="MFS_MefA_like"/>
    <property type="match status" value="1"/>
</dbReference>
<dbReference type="PROSITE" id="PS50850">
    <property type="entry name" value="MFS"/>
    <property type="match status" value="1"/>
</dbReference>
<evidence type="ECO:0000256" key="1">
    <source>
        <dbReference type="ARBA" id="ARBA00004651"/>
    </source>
</evidence>